<feature type="compositionally biased region" description="Polar residues" evidence="1">
    <location>
        <begin position="79"/>
        <end position="95"/>
    </location>
</feature>
<protein>
    <submittedName>
        <fullName evidence="3">Uncharacterized protein</fullName>
    </submittedName>
</protein>
<organism evidence="3">
    <name type="scientific">Collinsella aerofaciens</name>
    <dbReference type="NCBI Taxonomy" id="74426"/>
    <lineage>
        <taxon>Bacteria</taxon>
        <taxon>Bacillati</taxon>
        <taxon>Actinomycetota</taxon>
        <taxon>Coriobacteriia</taxon>
        <taxon>Coriobacteriales</taxon>
        <taxon>Coriobacteriaceae</taxon>
        <taxon>Collinsella</taxon>
    </lineage>
</organism>
<dbReference type="AlphaFoldDB" id="A0A6N3C2X8"/>
<dbReference type="EMBL" id="CACRTW010000025">
    <property type="protein sequence ID" value="VYU11366.1"/>
    <property type="molecule type" value="Genomic_DNA"/>
</dbReference>
<reference evidence="3" key="1">
    <citation type="submission" date="2019-11" db="EMBL/GenBank/DDBJ databases">
        <authorList>
            <person name="Feng L."/>
        </authorList>
    </citation>
    <scope>NUCLEOTIDE SEQUENCE</scope>
    <source>
        <strain evidence="3">CaerofaciensLFYP39</strain>
    </source>
</reference>
<accession>A0A6N3C2X8</accession>
<feature type="signal peptide" evidence="2">
    <location>
        <begin position="1"/>
        <end position="25"/>
    </location>
</feature>
<evidence type="ECO:0000256" key="1">
    <source>
        <dbReference type="SAM" id="MobiDB-lite"/>
    </source>
</evidence>
<evidence type="ECO:0000256" key="2">
    <source>
        <dbReference type="SAM" id="SignalP"/>
    </source>
</evidence>
<dbReference type="RefSeq" id="WP_156599585.1">
    <property type="nucleotide sequence ID" value="NZ_CACRTW010000025.1"/>
</dbReference>
<name>A0A6N3C2X8_9ACTN</name>
<sequence>MKRPLYYLLCAIACISMVGATMPMAAIAEAIQPQATAEQQAQTNSPNGDTGKAKDGSNANTTADTVGGSTATSTGTSAINTESADGTTAPSLRAQTNGTPEAIYVAAETGYAHSATASQNGVTFTVSWNDAPAGTATTFHVTQANGSSRAKAHMDVPAYWDGGSQESDMLGRFVLIQRSIHLYAGKKTNGAIS</sequence>
<proteinExistence type="predicted"/>
<evidence type="ECO:0000313" key="3">
    <source>
        <dbReference type="EMBL" id="VYU11366.1"/>
    </source>
</evidence>
<feature type="compositionally biased region" description="Low complexity" evidence="1">
    <location>
        <begin position="61"/>
        <end position="78"/>
    </location>
</feature>
<gene>
    <name evidence="3" type="ORF">CALFYP39_01456</name>
</gene>
<feature type="chain" id="PRO_5039212790" evidence="2">
    <location>
        <begin position="26"/>
        <end position="193"/>
    </location>
</feature>
<feature type="region of interest" description="Disordered" evidence="1">
    <location>
        <begin position="37"/>
        <end position="95"/>
    </location>
</feature>
<keyword evidence="2" id="KW-0732">Signal</keyword>